<organism evidence="1 2">
    <name type="scientific">Aerophobetes bacterium</name>
    <dbReference type="NCBI Taxonomy" id="2030807"/>
    <lineage>
        <taxon>Bacteria</taxon>
        <taxon>Candidatus Aerophobota</taxon>
    </lineage>
</organism>
<proteinExistence type="predicted"/>
<accession>A0A2A4X559</accession>
<protein>
    <recommendedName>
        <fullName evidence="3">VWFA domain-containing protein</fullName>
    </recommendedName>
</protein>
<evidence type="ECO:0008006" key="3">
    <source>
        <dbReference type="Google" id="ProtNLM"/>
    </source>
</evidence>
<name>A0A2A4X559_UNCAE</name>
<comment type="caution">
    <text evidence="1">The sequence shown here is derived from an EMBL/GenBank/DDBJ whole genome shotgun (WGS) entry which is preliminary data.</text>
</comment>
<dbReference type="SUPFAM" id="SSF53300">
    <property type="entry name" value="vWA-like"/>
    <property type="match status" value="1"/>
</dbReference>
<dbReference type="Proteomes" id="UP000218775">
    <property type="component" value="Unassembled WGS sequence"/>
</dbReference>
<dbReference type="InterPro" id="IPR036465">
    <property type="entry name" value="vWFA_dom_sf"/>
</dbReference>
<dbReference type="Gene3D" id="3.40.50.410">
    <property type="entry name" value="von Willebrand factor, type A domain"/>
    <property type="match status" value="1"/>
</dbReference>
<evidence type="ECO:0000313" key="1">
    <source>
        <dbReference type="EMBL" id="PCI77646.1"/>
    </source>
</evidence>
<evidence type="ECO:0000313" key="2">
    <source>
        <dbReference type="Proteomes" id="UP000218775"/>
    </source>
</evidence>
<gene>
    <name evidence="1" type="ORF">COB21_02710</name>
</gene>
<sequence length="1352" mass="151772">MGVIRNGGRALKPLREWLLLCFVASFLLVGAKTKPPAEIALPHLFEQIGYTPHSEKLVLPIKSSSKLTNIDLRIEMHQLTVSQAKKILSSKKSKKNPLSLEAITPSLITRVLDKNTGTSLFITAKTIPSFLKEIFYAHKIENKKSSALSARPTKQNKVHLGNLAPSKPPVPRSLTSPVAPIYSSLSFSPKHRKSPINYPPTHVSIKTYFFPSLLPLIEKRSAVHVQKKLITAKEELFPFTDFTLPAMHMHTASSKHSAPIAADLESRPHMRTRAATAPSSLSFFVMKEIYVPLPSIEQHGIEQRTADASDFTSATYYIASAQKTTELMLINPSPRALPLHYRASKTHIDLSAPAICYKHLSTNCTRLQELNVELAQIQTIALPTTINNSNNKALQQIYWIPPSAANPNLFSSNDHHLFPFNCLESKQLHVEIALSENTSFPYKYLKGKNPHLQSLNSTIASSKRLILPDYLYSSLEQREEGMESTHFNPIFAANPNLSSSNDHHLFPFNCLESKQLHVEIVLSENTPFPYKYLKGKNPHLQSLNSTIASSHGLILPNYLYGAFGKREKALEPETINPAFISETHLFSHNDHYLFPFSTRSLLTQTATTTFHADQTLIGIKQIPLSVLKRAHVNPRKTKNFPFLPKTDLFFAGNLRDKKQDIFSPNYVETTTSELAHNFVMPKVPYFVLVSTSATIPSPLNVPIKALHTPSTFKNQNNLALLTPPRAKVPTFKAPITIDSFKSNRTPIFHASKQKHNIASQTFNSNTAKVIAAASTKTFLDKPSLVSTSALHKTKNKHTHTHFESKKEPINLKIANNTHTALGKLPPISSDYALKLETNTFTPYSCENLFAKMPREIIPLNYASSRISKKMRLSSPSPIKAQEKRLMAFYKQTVIAPMANAEDSFSISAIAAQPFIKAKTLATTIRKPSMQVPHALWHVPLHLTNHSKSSALIHSYQEAIGQGYILSPPIFVAHEHTLSLTKRYNNAMAFKQQCLLADMEQLLDYDHIHLEDKYNCNVQYTYNADDKQYEFEILLSPKPRKSYPQAAQNFIFIVDSSAHINSQRFAGFKKGIIKSLPYIKPSDSIALITADKTFTPLFATAQPASKETKEHIKDFIYSLRYAGYYSKFTLNDMVSYASNFFVAGKENILVILSDTHTFANVKSIHHFMKNFSRNQHHSFSIYAATCKSNQDLSSAKIITQLHQGQLCHSPTVASFPRHLAIMVKHAGNTLSSQIDIHIENAKDSNVTLYPSMLSSTLFSDQSFKLYGKTNNLNSFVIDIKAHNKDAFLTLPLYIDFARAKQDSYHLPKTMQRQKALSSLHTAYCTDEGEEEFLEYFDAIVNNSYLSSPPLVSR</sequence>
<reference evidence="2" key="1">
    <citation type="submission" date="2017-08" db="EMBL/GenBank/DDBJ databases">
        <title>A dynamic microbial community with high functional redundancy inhabits the cold, oxic subseafloor aquifer.</title>
        <authorList>
            <person name="Tully B.J."/>
            <person name="Wheat C.G."/>
            <person name="Glazer B.T."/>
            <person name="Huber J.A."/>
        </authorList>
    </citation>
    <scope>NUCLEOTIDE SEQUENCE [LARGE SCALE GENOMIC DNA]</scope>
</reference>
<dbReference type="EMBL" id="NVUK01000014">
    <property type="protein sequence ID" value="PCI77646.1"/>
    <property type="molecule type" value="Genomic_DNA"/>
</dbReference>